<dbReference type="SUPFAM" id="SSF56672">
    <property type="entry name" value="DNA/RNA polymerases"/>
    <property type="match status" value="1"/>
</dbReference>
<evidence type="ECO:0000313" key="2">
    <source>
        <dbReference type="Proteomes" id="UP001235939"/>
    </source>
</evidence>
<gene>
    <name evidence="1" type="ORF">LAZ67_X002124</name>
</gene>
<keyword evidence="2" id="KW-1185">Reference proteome</keyword>
<organism evidence="1 2">
    <name type="scientific">Cordylochernes scorpioides</name>
    <dbReference type="NCBI Taxonomy" id="51811"/>
    <lineage>
        <taxon>Eukaryota</taxon>
        <taxon>Metazoa</taxon>
        <taxon>Ecdysozoa</taxon>
        <taxon>Arthropoda</taxon>
        <taxon>Chelicerata</taxon>
        <taxon>Arachnida</taxon>
        <taxon>Pseudoscorpiones</taxon>
        <taxon>Cheliferoidea</taxon>
        <taxon>Chernetidae</taxon>
        <taxon>Cordylochernes</taxon>
    </lineage>
</organism>
<name>A0ABY6LXC4_9ARAC</name>
<dbReference type="Gene3D" id="3.10.10.10">
    <property type="entry name" value="HIV Type 1 Reverse Transcriptase, subunit A, domain 1"/>
    <property type="match status" value="1"/>
</dbReference>
<reference evidence="1 2" key="1">
    <citation type="submission" date="2022-03" db="EMBL/GenBank/DDBJ databases">
        <title>A chromosomal length assembly of Cordylochernes scorpioides.</title>
        <authorList>
            <person name="Zeh D."/>
            <person name="Zeh J."/>
        </authorList>
    </citation>
    <scope>NUCLEOTIDE SEQUENCE [LARGE SCALE GENOMIC DNA]</scope>
    <source>
        <strain evidence="1">IN4F17</strain>
        <tissue evidence="1">Whole Body</tissue>
    </source>
</reference>
<proteinExistence type="predicted"/>
<dbReference type="Proteomes" id="UP001235939">
    <property type="component" value="Chromosome X"/>
</dbReference>
<accession>A0ABY6LXC4</accession>
<dbReference type="EMBL" id="CP092886">
    <property type="protein sequence ID" value="UYV84425.1"/>
    <property type="molecule type" value="Genomic_DNA"/>
</dbReference>
<sequence>MGNPISSALASIFMDQIDQAVTESKQLKIIFWKSECNNLTDTPKKIINSQDVIIPGLSFKLIKASVKSDNGEYIAEQYEKWVHTIGLRLARNVGAENKVPQVQINQDLPLSQQKELKRILLNLEDLFTSKLDRTNLVKHNIDTENVKPIKHKSSHKERNIIKEQIQDMLKEEVIRPSTSPWAFPVILVKKKMAVGDSVWTTES</sequence>
<evidence type="ECO:0000313" key="1">
    <source>
        <dbReference type="EMBL" id="UYV84425.1"/>
    </source>
</evidence>
<dbReference type="InterPro" id="IPR043502">
    <property type="entry name" value="DNA/RNA_pol_sf"/>
</dbReference>
<protein>
    <recommendedName>
        <fullName evidence="3">Reverse transcriptase</fullName>
    </recommendedName>
</protein>
<evidence type="ECO:0008006" key="3">
    <source>
        <dbReference type="Google" id="ProtNLM"/>
    </source>
</evidence>